<protein>
    <submittedName>
        <fullName evidence="4">Beta-glucosidase</fullName>
    </submittedName>
</protein>
<dbReference type="Pfam" id="PF14310">
    <property type="entry name" value="Fn3-like"/>
    <property type="match status" value="1"/>
</dbReference>
<proteinExistence type="inferred from homology"/>
<evidence type="ECO:0000256" key="1">
    <source>
        <dbReference type="ARBA" id="ARBA00005336"/>
    </source>
</evidence>
<dbReference type="InterPro" id="IPR051915">
    <property type="entry name" value="Cellulose_Degrad_GH3"/>
</dbReference>
<keyword evidence="5" id="KW-1185">Reference proteome</keyword>
<dbReference type="FunFam" id="2.60.40.10:FF:000495">
    <property type="entry name" value="Periplasmic beta-glucosidase"/>
    <property type="match status" value="1"/>
</dbReference>
<dbReference type="InterPro" id="IPR036962">
    <property type="entry name" value="Glyco_hydro_3_N_sf"/>
</dbReference>
<dbReference type="RefSeq" id="WP_213519587.1">
    <property type="nucleotide sequence ID" value="NZ_BOSE01000011.1"/>
</dbReference>
<dbReference type="Pfam" id="PF00933">
    <property type="entry name" value="Glyco_hydro_3"/>
    <property type="match status" value="1"/>
</dbReference>
<evidence type="ECO:0000313" key="5">
    <source>
        <dbReference type="Proteomes" id="UP000683139"/>
    </source>
</evidence>
<dbReference type="PANTHER" id="PTHR30620:SF123">
    <property type="entry name" value="BETA-XYLOSIDASE"/>
    <property type="match status" value="1"/>
</dbReference>
<comment type="caution">
    <text evidence="4">The sequence shown here is derived from an EMBL/GenBank/DDBJ whole genome shotgun (WGS) entry which is preliminary data.</text>
</comment>
<dbReference type="EMBL" id="BOSE01000011">
    <property type="protein sequence ID" value="GIP18930.1"/>
    <property type="molecule type" value="Genomic_DNA"/>
</dbReference>
<comment type="similarity">
    <text evidence="1">Belongs to the glycosyl hydrolase 3 family.</text>
</comment>
<dbReference type="InterPro" id="IPR036881">
    <property type="entry name" value="Glyco_hydro_3_C_sf"/>
</dbReference>
<dbReference type="PRINTS" id="PR00133">
    <property type="entry name" value="GLHYDRLASE3"/>
</dbReference>
<gene>
    <name evidence="4" type="ORF">J40TS1_45720</name>
</gene>
<dbReference type="InterPro" id="IPR013783">
    <property type="entry name" value="Ig-like_fold"/>
</dbReference>
<dbReference type="InterPro" id="IPR001764">
    <property type="entry name" value="Glyco_hydro_3_N"/>
</dbReference>
<dbReference type="PANTHER" id="PTHR30620">
    <property type="entry name" value="PERIPLASMIC BETA-GLUCOSIDASE-RELATED"/>
    <property type="match status" value="1"/>
</dbReference>
<dbReference type="SMART" id="SM01217">
    <property type="entry name" value="Fn3_like"/>
    <property type="match status" value="1"/>
</dbReference>
<dbReference type="SUPFAM" id="SSF52279">
    <property type="entry name" value="Beta-D-glucan exohydrolase, C-terminal domain"/>
    <property type="match status" value="1"/>
</dbReference>
<name>A0A919YSJ8_9BACL</name>
<sequence>MVADYMKAELSVEQRVDDLVSRMTLKEKVGQLNQHMYGWDAYRRSGQDIELTDKFKEQVAFGGGMGALYGLFRADPWSAVTHDNGIPTRLNGKAANAIQRYVREHTRLGIPVLLSEECPHGHQALDSTLLPVNLAVGSTWNPALAERAYSYVASEIRGRGAHLGLVSALDILIEPRWGRAEECYGEDPFLAAQFAQAVVRGLQGDGEKDLRSNSRVAAVLKHLCAQGAALGGHNAGPANIGERELREIHLPAARIGVAAGAKGLMAAYNEIDGVPCHANSRLLQGILRDEWQFDGIVMADGGAVDRLLALAGDYEAAAAMALQAGVDLSLWDKAYTTLEAAVERGLVDMEKVDRSVRRVLQLKFELGLFEQPYVDEALSVSAVGTEQAKAANLQLARESSVLLRNENSILPLSAKQRRIAVIGPNADHVYNQLGDYTSIQLPGTCTTVLQGIRQMAPVGTEIVYARGCGIRDMREDGFAEAIEAVTHADVAVLVLGGSSARDFGDQFDNNGAIIMGRDHAGEMDCGEGVDLADLRLGGVQEKLVEQLAATGTPIAAIVIAGRPHALEAIERHCNALVYATYPGPEGGRALAEILFGQVNPSGKLSVSLPRSSSQLPVYYNQKNQGRSRPYVDMTEQPLYPFGFGLSYTEFDCELESVSARQISAQQLERGESIKLVVRVTNKGQRFGAETVQLYIQAVGSPITRRVRELKGFRKLELQPGEQASVEFELSKEEVAIWNQEMMFKVEPCELTVFAGGSSLAPEVCKIKVSP</sequence>
<keyword evidence="2" id="KW-0378">Hydrolase</keyword>
<dbReference type="InterPro" id="IPR017853">
    <property type="entry name" value="GH"/>
</dbReference>
<accession>A0A919YSJ8</accession>
<organism evidence="4 5">
    <name type="scientific">Paenibacillus montaniterrae</name>
    <dbReference type="NCBI Taxonomy" id="429341"/>
    <lineage>
        <taxon>Bacteria</taxon>
        <taxon>Bacillati</taxon>
        <taxon>Bacillota</taxon>
        <taxon>Bacilli</taxon>
        <taxon>Bacillales</taxon>
        <taxon>Paenibacillaceae</taxon>
        <taxon>Paenibacillus</taxon>
    </lineage>
</organism>
<evidence type="ECO:0000259" key="3">
    <source>
        <dbReference type="SMART" id="SM01217"/>
    </source>
</evidence>
<evidence type="ECO:0000256" key="2">
    <source>
        <dbReference type="ARBA" id="ARBA00022801"/>
    </source>
</evidence>
<dbReference type="Gene3D" id="3.40.50.1700">
    <property type="entry name" value="Glycoside hydrolase family 3 C-terminal domain"/>
    <property type="match status" value="1"/>
</dbReference>
<dbReference type="Proteomes" id="UP000683139">
    <property type="component" value="Unassembled WGS sequence"/>
</dbReference>
<dbReference type="GO" id="GO:0009251">
    <property type="term" value="P:glucan catabolic process"/>
    <property type="evidence" value="ECO:0007669"/>
    <property type="project" value="TreeGrafter"/>
</dbReference>
<dbReference type="GO" id="GO:0008422">
    <property type="term" value="F:beta-glucosidase activity"/>
    <property type="evidence" value="ECO:0007669"/>
    <property type="project" value="UniProtKB-ARBA"/>
</dbReference>
<dbReference type="InterPro" id="IPR026891">
    <property type="entry name" value="Fn3-like"/>
</dbReference>
<dbReference type="Gene3D" id="2.60.40.10">
    <property type="entry name" value="Immunoglobulins"/>
    <property type="match status" value="1"/>
</dbReference>
<reference evidence="4" key="1">
    <citation type="submission" date="2021-03" db="EMBL/GenBank/DDBJ databases">
        <title>Antimicrobial resistance genes in bacteria isolated from Japanese honey, and their potential for conferring macrolide and lincosamide resistance in the American foulbrood pathogen Paenibacillus larvae.</title>
        <authorList>
            <person name="Okamoto M."/>
            <person name="Kumagai M."/>
            <person name="Kanamori H."/>
            <person name="Takamatsu D."/>
        </authorList>
    </citation>
    <scope>NUCLEOTIDE SEQUENCE</scope>
    <source>
        <strain evidence="4">J40TS1</strain>
    </source>
</reference>
<dbReference type="InterPro" id="IPR002772">
    <property type="entry name" value="Glyco_hydro_3_C"/>
</dbReference>
<dbReference type="Pfam" id="PF01915">
    <property type="entry name" value="Glyco_hydro_3_C"/>
    <property type="match status" value="1"/>
</dbReference>
<evidence type="ECO:0000313" key="4">
    <source>
        <dbReference type="EMBL" id="GIP18930.1"/>
    </source>
</evidence>
<feature type="domain" description="Fibronectin type III-like" evidence="3">
    <location>
        <begin position="689"/>
        <end position="758"/>
    </location>
</feature>
<dbReference type="SUPFAM" id="SSF51445">
    <property type="entry name" value="(Trans)glycosidases"/>
    <property type="match status" value="1"/>
</dbReference>
<dbReference type="Gene3D" id="3.20.20.300">
    <property type="entry name" value="Glycoside hydrolase, family 3, N-terminal domain"/>
    <property type="match status" value="1"/>
</dbReference>
<dbReference type="AlphaFoldDB" id="A0A919YSJ8"/>